<accession>A0AAT9HR39</accession>
<dbReference type="EMBL" id="AP035768">
    <property type="protein sequence ID" value="BFO19861.1"/>
    <property type="molecule type" value="Genomic_DNA"/>
</dbReference>
<reference evidence="2" key="2">
    <citation type="submission" date="2024-07" db="EMBL/GenBank/DDBJ databases">
        <title>Streptomyces haneummycinica sp. nov., a new antibiotic-producing actinobacterium isolated from marine sediment.</title>
        <authorList>
            <person name="Uemura M."/>
            <person name="Hamada M."/>
            <person name="Hirano S."/>
            <person name="Kobayashi K."/>
            <person name="Ohshiro T."/>
            <person name="Kobayashi T."/>
            <person name="Terahara T."/>
        </authorList>
    </citation>
    <scope>NUCLEOTIDE SEQUENCE</scope>
    <source>
        <strain evidence="2">KM77-8</strain>
    </source>
</reference>
<dbReference type="AlphaFoldDB" id="A0AAT9HR39"/>
<feature type="compositionally biased region" description="Gly residues" evidence="1">
    <location>
        <begin position="45"/>
        <end position="60"/>
    </location>
</feature>
<gene>
    <name evidence="2" type="ORF">SHKM778_62490</name>
</gene>
<name>A0AAT9HR39_9ACTN</name>
<sequence>MGRPGERVGGGGGDDHQVGVLSDADVRHLVDVVPDLGGDRVPGERGPGGRADEVQGGGGGDDPDVVPRLRQPPQQLAGLVRGDAATDPKNDLRLVHRLSPTSEMFDHPHETPQARQRAAGPVENSAFFS</sequence>
<feature type="region of interest" description="Disordered" evidence="1">
    <location>
        <begin position="102"/>
        <end position="129"/>
    </location>
</feature>
<evidence type="ECO:0000256" key="1">
    <source>
        <dbReference type="SAM" id="MobiDB-lite"/>
    </source>
</evidence>
<organism evidence="2">
    <name type="scientific">Streptomyces haneummycinicus</name>
    <dbReference type="NCBI Taxonomy" id="3074435"/>
    <lineage>
        <taxon>Bacteria</taxon>
        <taxon>Bacillati</taxon>
        <taxon>Actinomycetota</taxon>
        <taxon>Actinomycetes</taxon>
        <taxon>Kitasatosporales</taxon>
        <taxon>Streptomycetaceae</taxon>
        <taxon>Streptomyces</taxon>
    </lineage>
</organism>
<protein>
    <submittedName>
        <fullName evidence="2">Uncharacterized protein</fullName>
    </submittedName>
</protein>
<reference evidence="2" key="1">
    <citation type="submission" date="2024-06" db="EMBL/GenBank/DDBJ databases">
        <authorList>
            <consortium name="consrtm"/>
            <person name="Uemura M."/>
            <person name="Terahara T."/>
        </authorList>
    </citation>
    <scope>NUCLEOTIDE SEQUENCE</scope>
    <source>
        <strain evidence="2">KM77-8</strain>
    </source>
</reference>
<feature type="region of interest" description="Disordered" evidence="1">
    <location>
        <begin position="1"/>
        <end position="69"/>
    </location>
</feature>
<proteinExistence type="predicted"/>
<evidence type="ECO:0000313" key="2">
    <source>
        <dbReference type="EMBL" id="BFO19861.1"/>
    </source>
</evidence>